<dbReference type="GO" id="GO:0006508">
    <property type="term" value="P:proteolysis"/>
    <property type="evidence" value="ECO:0007669"/>
    <property type="project" value="UniProtKB-KW"/>
</dbReference>
<dbReference type="PANTHER" id="PTHR32060">
    <property type="entry name" value="TAIL-SPECIFIC PROTEASE"/>
    <property type="match status" value="1"/>
</dbReference>
<evidence type="ECO:0000313" key="11">
    <source>
        <dbReference type="Proteomes" id="UP000199611"/>
    </source>
</evidence>
<dbReference type="InterPro" id="IPR004447">
    <property type="entry name" value="Peptidase_S41A"/>
</dbReference>
<evidence type="ECO:0000256" key="7">
    <source>
        <dbReference type="SAM" id="MobiDB-lite"/>
    </source>
</evidence>
<keyword evidence="11" id="KW-1185">Reference proteome</keyword>
<evidence type="ECO:0000256" key="2">
    <source>
        <dbReference type="ARBA" id="ARBA00022670"/>
    </source>
</evidence>
<dbReference type="Pfam" id="PF17820">
    <property type="entry name" value="PDZ_6"/>
    <property type="match status" value="1"/>
</dbReference>
<dbReference type="Gene3D" id="2.30.42.10">
    <property type="match status" value="1"/>
</dbReference>
<dbReference type="InterPro" id="IPR029045">
    <property type="entry name" value="ClpP/crotonase-like_dom_sf"/>
</dbReference>
<evidence type="ECO:0000256" key="3">
    <source>
        <dbReference type="ARBA" id="ARBA00022801"/>
    </source>
</evidence>
<name>A0A1I4TYK9_9BACT</name>
<dbReference type="InterPro" id="IPR055210">
    <property type="entry name" value="CtpA/B_N"/>
</dbReference>
<dbReference type="AlphaFoldDB" id="A0A1I4TYK9"/>
<dbReference type="InterPro" id="IPR036034">
    <property type="entry name" value="PDZ_sf"/>
</dbReference>
<dbReference type="CDD" id="cd07560">
    <property type="entry name" value="Peptidase_S41_CPP"/>
    <property type="match status" value="1"/>
</dbReference>
<keyword evidence="8" id="KW-0472">Membrane</keyword>
<dbReference type="SMART" id="SM00228">
    <property type="entry name" value="PDZ"/>
    <property type="match status" value="1"/>
</dbReference>
<dbReference type="PANTHER" id="PTHR32060:SF30">
    <property type="entry name" value="CARBOXY-TERMINAL PROCESSING PROTEASE CTPA"/>
    <property type="match status" value="1"/>
</dbReference>
<dbReference type="CDD" id="cd06782">
    <property type="entry name" value="cpPDZ_CPP-like"/>
    <property type="match status" value="1"/>
</dbReference>
<feature type="region of interest" description="Disordered" evidence="7">
    <location>
        <begin position="381"/>
        <end position="417"/>
    </location>
</feature>
<evidence type="ECO:0000256" key="5">
    <source>
        <dbReference type="RuleBase" id="RU004404"/>
    </source>
</evidence>
<dbReference type="FunFam" id="3.90.226.10:FF:000029">
    <property type="entry name" value="Peptidase, S41 family"/>
    <property type="match status" value="1"/>
</dbReference>
<dbReference type="GO" id="GO:0008236">
    <property type="term" value="F:serine-type peptidase activity"/>
    <property type="evidence" value="ECO:0007669"/>
    <property type="project" value="UniProtKB-KW"/>
</dbReference>
<evidence type="ECO:0000256" key="4">
    <source>
        <dbReference type="ARBA" id="ARBA00022825"/>
    </source>
</evidence>
<dbReference type="Pfam" id="PF22694">
    <property type="entry name" value="CtpB_N-like"/>
    <property type="match status" value="1"/>
</dbReference>
<comment type="similarity">
    <text evidence="1 5">Belongs to the peptidase S41A family.</text>
</comment>
<organism evidence="10 11">
    <name type="scientific">Thermodesulforhabdus norvegica</name>
    <dbReference type="NCBI Taxonomy" id="39841"/>
    <lineage>
        <taxon>Bacteria</taxon>
        <taxon>Pseudomonadati</taxon>
        <taxon>Thermodesulfobacteriota</taxon>
        <taxon>Syntrophobacteria</taxon>
        <taxon>Syntrophobacterales</taxon>
        <taxon>Thermodesulforhabdaceae</taxon>
        <taxon>Thermodesulforhabdus</taxon>
    </lineage>
</organism>
<dbReference type="Proteomes" id="UP000199611">
    <property type="component" value="Unassembled WGS sequence"/>
</dbReference>
<feature type="compositionally biased region" description="Basic and acidic residues" evidence="7">
    <location>
        <begin position="408"/>
        <end position="417"/>
    </location>
</feature>
<protein>
    <submittedName>
        <fullName evidence="10">Carboxyl-terminal processing protease</fullName>
    </submittedName>
</protein>
<feature type="transmembrane region" description="Helical" evidence="8">
    <location>
        <begin position="12"/>
        <end position="32"/>
    </location>
</feature>
<gene>
    <name evidence="10" type="ORF">SAMN05660836_01600</name>
</gene>
<dbReference type="GO" id="GO:0004175">
    <property type="term" value="F:endopeptidase activity"/>
    <property type="evidence" value="ECO:0007669"/>
    <property type="project" value="TreeGrafter"/>
</dbReference>
<dbReference type="Gene3D" id="3.30.750.44">
    <property type="match status" value="1"/>
</dbReference>
<dbReference type="SUPFAM" id="SSF50156">
    <property type="entry name" value="PDZ domain-like"/>
    <property type="match status" value="1"/>
</dbReference>
<reference evidence="10 11" key="1">
    <citation type="submission" date="2016-10" db="EMBL/GenBank/DDBJ databases">
        <authorList>
            <person name="de Groot N.N."/>
        </authorList>
    </citation>
    <scope>NUCLEOTIDE SEQUENCE [LARGE SCALE GENOMIC DNA]</scope>
    <source>
        <strain evidence="10 11">DSM 9990</strain>
    </source>
</reference>
<evidence type="ECO:0000256" key="1">
    <source>
        <dbReference type="ARBA" id="ARBA00009179"/>
    </source>
</evidence>
<proteinExistence type="inferred from homology"/>
<dbReference type="GO" id="GO:0030288">
    <property type="term" value="C:outer membrane-bounded periplasmic space"/>
    <property type="evidence" value="ECO:0007669"/>
    <property type="project" value="TreeGrafter"/>
</dbReference>
<keyword evidence="8" id="KW-1133">Transmembrane helix</keyword>
<dbReference type="InterPro" id="IPR005151">
    <property type="entry name" value="Tail-specific_protease"/>
</dbReference>
<evidence type="ECO:0000256" key="8">
    <source>
        <dbReference type="SAM" id="Phobius"/>
    </source>
</evidence>
<feature type="domain" description="PDZ" evidence="9">
    <location>
        <begin position="96"/>
        <end position="164"/>
    </location>
</feature>
<dbReference type="EMBL" id="FOUU01000004">
    <property type="protein sequence ID" value="SFM81896.1"/>
    <property type="molecule type" value="Genomic_DNA"/>
</dbReference>
<dbReference type="STRING" id="39841.SAMN05660836_01600"/>
<evidence type="ECO:0000313" key="10">
    <source>
        <dbReference type="EMBL" id="SFM81896.1"/>
    </source>
</evidence>
<feature type="coiled-coil region" evidence="6">
    <location>
        <begin position="213"/>
        <end position="247"/>
    </location>
</feature>
<dbReference type="SMART" id="SM00245">
    <property type="entry name" value="TSPc"/>
    <property type="match status" value="1"/>
</dbReference>
<dbReference type="RefSeq" id="WP_245735309.1">
    <property type="nucleotide sequence ID" value="NZ_FOUU01000004.1"/>
</dbReference>
<keyword evidence="4 5" id="KW-0720">Serine protease</keyword>
<dbReference type="InterPro" id="IPR001478">
    <property type="entry name" value="PDZ"/>
</dbReference>
<dbReference type="PROSITE" id="PS50106">
    <property type="entry name" value="PDZ"/>
    <property type="match status" value="1"/>
</dbReference>
<dbReference type="GO" id="GO:0007165">
    <property type="term" value="P:signal transduction"/>
    <property type="evidence" value="ECO:0007669"/>
    <property type="project" value="TreeGrafter"/>
</dbReference>
<keyword evidence="8" id="KW-0812">Transmembrane</keyword>
<dbReference type="FunFam" id="2.30.42.10:FF:000063">
    <property type="entry name" value="Peptidase, S41 family"/>
    <property type="match status" value="1"/>
</dbReference>
<keyword evidence="2 5" id="KW-0645">Protease</keyword>
<dbReference type="Pfam" id="PF03572">
    <property type="entry name" value="Peptidase_S41"/>
    <property type="match status" value="1"/>
</dbReference>
<keyword evidence="3 5" id="KW-0378">Hydrolase</keyword>
<dbReference type="InterPro" id="IPR041489">
    <property type="entry name" value="PDZ_6"/>
</dbReference>
<accession>A0A1I4TYK9</accession>
<feature type="compositionally biased region" description="Basic and acidic residues" evidence="7">
    <location>
        <begin position="381"/>
        <end position="401"/>
    </location>
</feature>
<sequence>MFLRKASLKRTPFYAFVSGVIFLVFMASLIGYCAGRDQRSSEDDIFSQLKLFTDVMDLVQEQYVEEVEPSRLIQGAIKGMLQELDPHSAFMTPDEYRELQVETTGEFGGIGIEITIRDGILTVVAPLEGTPADKAGIQPNDQIIRIDGEPTKDMSLMEAVKRLRGKEGTKVTITILREGVARPFDVELVRDIIRVRSIKYVTLEPGFGYVRITSFQSDTSSELEKALEKLEEENKPLKGLILDLRNNPGGLLDQAVRVSDEFLDEGLIVYTKGRHSQQTMRFEAHKNGRPHKYPIVVLVNGGSASASEIVAGALQDHKRAIIVGEPTFGKGSVQTVIPLKDGSAVRLTTALYYTPKGRLIQAKGIEPDILVRREFRRAQAEKSEREGFSIREKDLPGHMEIQEDGDTEQDRNARRKVGGDSRMLEALQGDNQVQRALDLLKGISILAKTLNY</sequence>
<keyword evidence="6" id="KW-0175">Coiled coil</keyword>
<dbReference type="Gene3D" id="3.90.226.10">
    <property type="entry name" value="2-enoyl-CoA Hydratase, Chain A, domain 1"/>
    <property type="match status" value="1"/>
</dbReference>
<dbReference type="NCBIfam" id="TIGR00225">
    <property type="entry name" value="prc"/>
    <property type="match status" value="1"/>
</dbReference>
<evidence type="ECO:0000259" key="9">
    <source>
        <dbReference type="PROSITE" id="PS50106"/>
    </source>
</evidence>
<evidence type="ECO:0000256" key="6">
    <source>
        <dbReference type="SAM" id="Coils"/>
    </source>
</evidence>
<dbReference type="SUPFAM" id="SSF52096">
    <property type="entry name" value="ClpP/crotonase"/>
    <property type="match status" value="1"/>
</dbReference>